<evidence type="ECO:0000259" key="5">
    <source>
        <dbReference type="PROSITE" id="PS51736"/>
    </source>
</evidence>
<comment type="caution">
    <text evidence="6">The sequence shown here is derived from an EMBL/GenBank/DDBJ whole genome shotgun (WGS) entry which is preliminary data.</text>
</comment>
<dbReference type="PANTHER" id="PTHR30461:SF2">
    <property type="entry name" value="SERINE RECOMBINASE PINE-RELATED"/>
    <property type="match status" value="1"/>
</dbReference>
<dbReference type="Pfam" id="PF00239">
    <property type="entry name" value="Resolvase"/>
    <property type="match status" value="1"/>
</dbReference>
<evidence type="ECO:0000256" key="4">
    <source>
        <dbReference type="PROSITE-ProRule" id="PRU10137"/>
    </source>
</evidence>
<dbReference type="Proteomes" id="UP001261624">
    <property type="component" value="Unassembled WGS sequence"/>
</dbReference>
<evidence type="ECO:0000313" key="7">
    <source>
        <dbReference type="Proteomes" id="UP001261624"/>
    </source>
</evidence>
<evidence type="ECO:0000256" key="1">
    <source>
        <dbReference type="ARBA" id="ARBA00022908"/>
    </source>
</evidence>
<dbReference type="PROSITE" id="PS51736">
    <property type="entry name" value="RECOMBINASES_3"/>
    <property type="match status" value="1"/>
</dbReference>
<dbReference type="EMBL" id="JAVRHM010000021">
    <property type="protein sequence ID" value="MDT0691261.1"/>
    <property type="molecule type" value="Genomic_DNA"/>
</dbReference>
<evidence type="ECO:0000256" key="3">
    <source>
        <dbReference type="ARBA" id="ARBA00023172"/>
    </source>
</evidence>
<dbReference type="RefSeq" id="WP_311686584.1">
    <property type="nucleotide sequence ID" value="NZ_JAVRHM010000021.1"/>
</dbReference>
<dbReference type="Gene3D" id="3.40.50.1390">
    <property type="entry name" value="Resolvase, N-terminal catalytic domain"/>
    <property type="match status" value="1"/>
</dbReference>
<accession>A0ABU3E5J4</accession>
<dbReference type="SMART" id="SM00857">
    <property type="entry name" value="Resolvase"/>
    <property type="match status" value="1"/>
</dbReference>
<feature type="active site" description="O-(5'-phospho-DNA)-serine intermediate" evidence="4">
    <location>
        <position position="13"/>
    </location>
</feature>
<dbReference type="PANTHER" id="PTHR30461">
    <property type="entry name" value="DNA-INVERTASE FROM LAMBDOID PROPHAGE"/>
    <property type="match status" value="1"/>
</dbReference>
<organism evidence="6 7">
    <name type="scientific">Autumnicola patrickiae</name>
    <dbReference type="NCBI Taxonomy" id="3075591"/>
    <lineage>
        <taxon>Bacteria</taxon>
        <taxon>Pseudomonadati</taxon>
        <taxon>Bacteroidota</taxon>
        <taxon>Flavobacteriia</taxon>
        <taxon>Flavobacteriales</taxon>
        <taxon>Flavobacteriaceae</taxon>
        <taxon>Autumnicola</taxon>
    </lineage>
</organism>
<dbReference type="SUPFAM" id="SSF53041">
    <property type="entry name" value="Resolvase-like"/>
    <property type="match status" value="1"/>
</dbReference>
<dbReference type="InterPro" id="IPR036162">
    <property type="entry name" value="Resolvase-like_N_sf"/>
</dbReference>
<dbReference type="PROSITE" id="PS00397">
    <property type="entry name" value="RECOMBINASES_1"/>
    <property type="match status" value="1"/>
</dbReference>
<keyword evidence="2" id="KW-0238">DNA-binding</keyword>
<keyword evidence="1" id="KW-0229">DNA integration</keyword>
<feature type="domain" description="Resolvase/invertase-type recombinase catalytic" evidence="5">
    <location>
        <begin position="5"/>
        <end position="139"/>
    </location>
</feature>
<evidence type="ECO:0000256" key="2">
    <source>
        <dbReference type="ARBA" id="ARBA00023125"/>
    </source>
</evidence>
<dbReference type="InterPro" id="IPR006118">
    <property type="entry name" value="Recombinase_CS"/>
</dbReference>
<reference evidence="6 7" key="1">
    <citation type="submission" date="2023-09" db="EMBL/GenBank/DDBJ databases">
        <authorList>
            <person name="Rey-Velasco X."/>
        </authorList>
    </citation>
    <scope>NUCLEOTIDE SEQUENCE [LARGE SCALE GENOMIC DNA]</scope>
    <source>
        <strain evidence="6 7">F188</strain>
    </source>
</reference>
<keyword evidence="7" id="KW-1185">Reference proteome</keyword>
<keyword evidence="3" id="KW-0233">DNA recombination</keyword>
<dbReference type="InterPro" id="IPR050639">
    <property type="entry name" value="SSR_resolvase"/>
</dbReference>
<proteinExistence type="predicted"/>
<gene>
    <name evidence="6" type="ORF">RM549_15805</name>
</gene>
<sequence>MEQDMLVGYARVSTQDQKLESQLDLLEKEGCDKIYSDVGSGVREDRKGLLEMLEFLRRGDTVITYKNDRIFRSLKNMIDLIDTFNEKGVHFKSISEPEFDTTSANGKFLLQIFAAVAEFERNLISERTKVGLNNARKRKKLLGRPKGFKKDTIEKYQYAKHLYDNQNLPIEEACKRAGISKTSFYRVENKN</sequence>
<dbReference type="InterPro" id="IPR006119">
    <property type="entry name" value="Resolv_N"/>
</dbReference>
<evidence type="ECO:0000313" key="6">
    <source>
        <dbReference type="EMBL" id="MDT0691261.1"/>
    </source>
</evidence>
<name>A0ABU3E5J4_9FLAO</name>
<dbReference type="CDD" id="cd03768">
    <property type="entry name" value="SR_ResInv"/>
    <property type="match status" value="1"/>
</dbReference>
<protein>
    <submittedName>
        <fullName evidence="6">Recombinase family protein</fullName>
    </submittedName>
</protein>